<dbReference type="AlphaFoldDB" id="A0A166BAP0"/>
<dbReference type="GO" id="GO:0005730">
    <property type="term" value="C:nucleolus"/>
    <property type="evidence" value="ECO:0007669"/>
    <property type="project" value="TreeGrafter"/>
</dbReference>
<dbReference type="InterPro" id="IPR005818">
    <property type="entry name" value="Histone_H1/H5_H15"/>
</dbReference>
<gene>
    <name evidence="5" type="ORF">DCAR_0312815</name>
</gene>
<dbReference type="Gene3D" id="1.10.10.10">
    <property type="entry name" value="Winged helix-like DNA-binding domain superfamily/Winged helix DNA-binding domain"/>
    <property type="match status" value="1"/>
</dbReference>
<dbReference type="SUPFAM" id="SSF46785">
    <property type="entry name" value="Winged helix' DNA-binding domain"/>
    <property type="match status" value="1"/>
</dbReference>
<organism evidence="5 6">
    <name type="scientific">Daucus carota subsp. sativus</name>
    <name type="common">Carrot</name>
    <dbReference type="NCBI Taxonomy" id="79200"/>
    <lineage>
        <taxon>Eukaryota</taxon>
        <taxon>Viridiplantae</taxon>
        <taxon>Streptophyta</taxon>
        <taxon>Embryophyta</taxon>
        <taxon>Tracheophyta</taxon>
        <taxon>Spermatophyta</taxon>
        <taxon>Magnoliopsida</taxon>
        <taxon>eudicotyledons</taxon>
        <taxon>Gunneridae</taxon>
        <taxon>Pentapetalae</taxon>
        <taxon>asterids</taxon>
        <taxon>campanulids</taxon>
        <taxon>Apiales</taxon>
        <taxon>Apiaceae</taxon>
        <taxon>Apioideae</taxon>
        <taxon>Scandiceae</taxon>
        <taxon>Daucinae</taxon>
        <taxon>Daucus</taxon>
        <taxon>Daucus sect. Daucus</taxon>
    </lineage>
</organism>
<feature type="region of interest" description="Disordered" evidence="4">
    <location>
        <begin position="537"/>
        <end position="582"/>
    </location>
</feature>
<name>A0A166BAP0_DAUCS</name>
<dbReference type="CDD" id="cd00073">
    <property type="entry name" value="H15"/>
    <property type="match status" value="1"/>
</dbReference>
<dbReference type="GO" id="GO:0006334">
    <property type="term" value="P:nucleosome assembly"/>
    <property type="evidence" value="ECO:0007669"/>
    <property type="project" value="InterPro"/>
</dbReference>
<dbReference type="GO" id="GO:0031492">
    <property type="term" value="F:nucleosomal DNA binding"/>
    <property type="evidence" value="ECO:0007669"/>
    <property type="project" value="TreeGrafter"/>
</dbReference>
<dbReference type="OrthoDB" id="1110759at2759"/>
<dbReference type="InterPro" id="IPR036388">
    <property type="entry name" value="WH-like_DNA-bd_sf"/>
</dbReference>
<dbReference type="KEGG" id="dcr:108215033"/>
<dbReference type="GO" id="GO:0030261">
    <property type="term" value="P:chromosome condensation"/>
    <property type="evidence" value="ECO:0007669"/>
    <property type="project" value="TreeGrafter"/>
</dbReference>
<comment type="subcellular location">
    <subcellularLocation>
        <location evidence="1">Nucleus</location>
    </subcellularLocation>
</comment>
<dbReference type="EMBL" id="CP093345">
    <property type="protein sequence ID" value="WOG93529.1"/>
    <property type="molecule type" value="Genomic_DNA"/>
</dbReference>
<dbReference type="Proteomes" id="UP000077755">
    <property type="component" value="Chromosome 3"/>
</dbReference>
<feature type="compositionally biased region" description="Low complexity" evidence="4">
    <location>
        <begin position="140"/>
        <end position="150"/>
    </location>
</feature>
<dbReference type="GO" id="GO:0000786">
    <property type="term" value="C:nucleosome"/>
    <property type="evidence" value="ECO:0007669"/>
    <property type="project" value="InterPro"/>
</dbReference>
<dbReference type="PROSITE" id="PS51504">
    <property type="entry name" value="H15"/>
    <property type="match status" value="1"/>
</dbReference>
<feature type="region of interest" description="Disordered" evidence="4">
    <location>
        <begin position="135"/>
        <end position="173"/>
    </location>
</feature>
<proteinExistence type="predicted"/>
<keyword evidence="2" id="KW-0238">DNA-binding</keyword>
<dbReference type="GO" id="GO:0045910">
    <property type="term" value="P:negative regulation of DNA recombination"/>
    <property type="evidence" value="ECO:0007669"/>
    <property type="project" value="TreeGrafter"/>
</dbReference>
<evidence type="ECO:0000256" key="3">
    <source>
        <dbReference type="ARBA" id="ARBA00023242"/>
    </source>
</evidence>
<dbReference type="PANTHER" id="PTHR11467">
    <property type="entry name" value="HISTONE H1"/>
    <property type="match status" value="1"/>
</dbReference>
<reference evidence="5" key="2">
    <citation type="submission" date="2022-03" db="EMBL/GenBank/DDBJ databases">
        <title>Draft title - Genomic analysis of global carrot germplasm unveils the trajectory of domestication and the origin of high carotenoid orange carrot.</title>
        <authorList>
            <person name="Iorizzo M."/>
            <person name="Ellison S."/>
            <person name="Senalik D."/>
            <person name="Macko-Podgorni A."/>
            <person name="Grzebelus D."/>
            <person name="Bostan H."/>
            <person name="Rolling W."/>
            <person name="Curaba J."/>
            <person name="Simon P."/>
        </authorList>
    </citation>
    <scope>NUCLEOTIDE SEQUENCE</scope>
    <source>
        <tissue evidence="5">Leaf</tissue>
    </source>
</reference>
<accession>A0A166BAP0</accession>
<dbReference type="InterPro" id="IPR036390">
    <property type="entry name" value="WH_DNA-bd_sf"/>
</dbReference>
<feature type="compositionally biased region" description="Polar residues" evidence="4">
    <location>
        <begin position="558"/>
        <end position="573"/>
    </location>
</feature>
<evidence type="ECO:0000313" key="6">
    <source>
        <dbReference type="Proteomes" id="UP000077755"/>
    </source>
</evidence>
<evidence type="ECO:0000313" key="5">
    <source>
        <dbReference type="EMBL" id="WOG93529.1"/>
    </source>
</evidence>
<protein>
    <submittedName>
        <fullName evidence="5">Uncharacterized protein</fullName>
    </submittedName>
</protein>
<keyword evidence="3" id="KW-0539">Nucleus</keyword>
<sequence>MEFPPSDPPPSTFVPVTNYAPAGSYAPPANYAPVANYATAVYDSPPAAPSLNHPSYEEMVSSAILGLNDKGGSSRQAIAKYIENHFKIAPSQTHGYELTQQLKRMKNSGQLVLNKHSYMFPGSVNASVPAASVTSPGYNGMSQGQGQSQGPVTDVTKRRPGRPPKLQPNGGLMGSAAPPVSVGFENQQVGGAGFGVPTANLFGGLNSGEFQFAGGNVNNNVPVPLPVPVSNHVTAPVSNVVMAPVSNVVTAPVSNTPTMVYNGGAMYDAGAVANVVPIEQSDVVSVKRGRGRPRKVNTSAVGVESGAITVLAGEDSAAKNNVGNGPPAVTPPMESGKKRRGRPAKLDKKATVPVVNGGVKQGQDVQAMVLREGKRGRGRPRKNPLGAVAANGVGGGGVMPVAKKPRKVSGKPVGRPRKNAAQTASLMSEIQMLAYEGLKARVEHYQSRIRTAISVVKPYLNETAVIALGALQDLEELASMDIISVPPSVQGAVKDVQSAPVNVEGAPLDVQSAPMDVQSAPVNVLSAPVDLNAPVNVSGPAPENIQSAPLTAEGAPSAFQSAPTGETTESAYQSAPVPVSGQ</sequence>
<evidence type="ECO:0000256" key="2">
    <source>
        <dbReference type="ARBA" id="ARBA00023125"/>
    </source>
</evidence>
<dbReference type="SMART" id="SM00384">
    <property type="entry name" value="AT_hook"/>
    <property type="match status" value="5"/>
</dbReference>
<dbReference type="PANTHER" id="PTHR11467:SF29">
    <property type="entry name" value="OS03G0711600 PROTEIN"/>
    <property type="match status" value="1"/>
</dbReference>
<dbReference type="Gramene" id="KZN02572">
    <property type="protein sequence ID" value="KZN02572"/>
    <property type="gene ID" value="DCAR_011326"/>
</dbReference>
<dbReference type="InterPro" id="IPR017956">
    <property type="entry name" value="AT_hook_DNA-bd_motif"/>
</dbReference>
<keyword evidence="6" id="KW-1185">Reference proteome</keyword>
<dbReference type="Pfam" id="PF00538">
    <property type="entry name" value="Linker_histone"/>
    <property type="match status" value="1"/>
</dbReference>
<dbReference type="PRINTS" id="PR00929">
    <property type="entry name" value="ATHOOK"/>
</dbReference>
<feature type="region of interest" description="Disordered" evidence="4">
    <location>
        <begin position="396"/>
        <end position="421"/>
    </location>
</feature>
<feature type="compositionally biased region" description="Basic residues" evidence="4">
    <location>
        <begin position="403"/>
        <end position="418"/>
    </location>
</feature>
<reference evidence="5" key="1">
    <citation type="journal article" date="2016" name="Nat. Genet.">
        <title>A high-quality carrot genome assembly provides new insights into carotenoid accumulation and asterid genome evolution.</title>
        <authorList>
            <person name="Iorizzo M."/>
            <person name="Ellison S."/>
            <person name="Senalik D."/>
            <person name="Zeng P."/>
            <person name="Satapoomin P."/>
            <person name="Huang J."/>
            <person name="Bowman M."/>
            <person name="Iovene M."/>
            <person name="Sanseverino W."/>
            <person name="Cavagnaro P."/>
            <person name="Yildiz M."/>
            <person name="Macko-Podgorni A."/>
            <person name="Moranska E."/>
            <person name="Grzebelus E."/>
            <person name="Grzebelus D."/>
            <person name="Ashrafi H."/>
            <person name="Zheng Z."/>
            <person name="Cheng S."/>
            <person name="Spooner D."/>
            <person name="Van Deynze A."/>
            <person name="Simon P."/>
        </authorList>
    </citation>
    <scope>NUCLEOTIDE SEQUENCE</scope>
    <source>
        <tissue evidence="5">Leaf</tissue>
    </source>
</reference>
<evidence type="ECO:0000256" key="4">
    <source>
        <dbReference type="SAM" id="MobiDB-lite"/>
    </source>
</evidence>
<evidence type="ECO:0000256" key="1">
    <source>
        <dbReference type="ARBA" id="ARBA00004123"/>
    </source>
</evidence>
<feature type="region of interest" description="Disordered" evidence="4">
    <location>
        <begin position="317"/>
        <end position="349"/>
    </location>
</feature>
<dbReference type="SMART" id="SM00526">
    <property type="entry name" value="H15"/>
    <property type="match status" value="1"/>
</dbReference>
<dbReference type="GO" id="GO:0003690">
    <property type="term" value="F:double-stranded DNA binding"/>
    <property type="evidence" value="ECO:0007669"/>
    <property type="project" value="TreeGrafter"/>
</dbReference>